<evidence type="ECO:0000313" key="3">
    <source>
        <dbReference type="Proteomes" id="UP000462014"/>
    </source>
</evidence>
<dbReference type="Proteomes" id="UP000462014">
    <property type="component" value="Unassembled WGS sequence"/>
</dbReference>
<dbReference type="EMBL" id="WPIK01000003">
    <property type="protein sequence ID" value="MVN20688.1"/>
    <property type="molecule type" value="Genomic_DNA"/>
</dbReference>
<dbReference type="InterPro" id="IPR035069">
    <property type="entry name" value="TTHA1013/TTHA0281-like"/>
</dbReference>
<reference evidence="2 3" key="1">
    <citation type="submission" date="2019-12" db="EMBL/GenBank/DDBJ databases">
        <title>Mucilaginibacter sp. HMF7410 genome sequencing and assembly.</title>
        <authorList>
            <person name="Kang H."/>
            <person name="Cha I."/>
            <person name="Kim H."/>
            <person name="Joh K."/>
        </authorList>
    </citation>
    <scope>NUCLEOTIDE SEQUENCE [LARGE SCALE GENOMIC DNA]</scope>
    <source>
        <strain evidence="2 3">HMF7410</strain>
    </source>
</reference>
<protein>
    <submittedName>
        <fullName evidence="2">Type II toxin-antitoxin system HicB family antitoxin</fullName>
    </submittedName>
</protein>
<dbReference type="Gene3D" id="3.30.160.250">
    <property type="match status" value="1"/>
</dbReference>
<evidence type="ECO:0000259" key="1">
    <source>
        <dbReference type="Pfam" id="PF15919"/>
    </source>
</evidence>
<evidence type="ECO:0000313" key="2">
    <source>
        <dbReference type="EMBL" id="MVN20688.1"/>
    </source>
</evidence>
<name>A0A7K1STV0_9SPHI</name>
<dbReference type="PANTHER" id="PTHR34504">
    <property type="entry name" value="ANTITOXIN HICB"/>
    <property type="match status" value="1"/>
</dbReference>
<dbReference type="Pfam" id="PF15919">
    <property type="entry name" value="HicB_lk_antitox"/>
    <property type="match status" value="1"/>
</dbReference>
<proteinExistence type="predicted"/>
<feature type="domain" description="HicB-like antitoxin of toxin-antitoxin system" evidence="1">
    <location>
        <begin position="5"/>
        <end position="66"/>
    </location>
</feature>
<organism evidence="2 3">
    <name type="scientific">Mucilaginibacter arboris</name>
    <dbReference type="NCBI Taxonomy" id="2682090"/>
    <lineage>
        <taxon>Bacteria</taxon>
        <taxon>Pseudomonadati</taxon>
        <taxon>Bacteroidota</taxon>
        <taxon>Sphingobacteriia</taxon>
        <taxon>Sphingobacteriales</taxon>
        <taxon>Sphingobacteriaceae</taxon>
        <taxon>Mucilaginibacter</taxon>
    </lineage>
</organism>
<keyword evidence="3" id="KW-1185">Reference proteome</keyword>
<comment type="caution">
    <text evidence="2">The sequence shown here is derived from an EMBL/GenBank/DDBJ whole genome shotgun (WGS) entry which is preliminary data.</text>
</comment>
<accession>A0A7K1STV0</accession>
<dbReference type="PANTHER" id="PTHR34504:SF4">
    <property type="entry name" value="ANTITOXIN HICB"/>
    <property type="match status" value="1"/>
</dbReference>
<sequence length="73" mass="8028">MQRTYRVLLTPEAEGGFSVSVPALPGCFTQGETIEEAMEMAKEAISLYIESLELDAEIVPDDSKTLEYSLTLV</sequence>
<dbReference type="InterPro" id="IPR031807">
    <property type="entry name" value="HicB-like"/>
</dbReference>
<dbReference type="AlphaFoldDB" id="A0A7K1STV0"/>
<dbReference type="InterPro" id="IPR051404">
    <property type="entry name" value="TA_system_antitoxin"/>
</dbReference>
<dbReference type="RefSeq" id="WP_157564399.1">
    <property type="nucleotide sequence ID" value="NZ_WPIK01000003.1"/>
</dbReference>
<gene>
    <name evidence="2" type="ORF">GO621_03955</name>
</gene>
<dbReference type="SUPFAM" id="SSF143100">
    <property type="entry name" value="TTHA1013/TTHA0281-like"/>
    <property type="match status" value="1"/>
</dbReference>